<dbReference type="Gene3D" id="1.10.287.950">
    <property type="entry name" value="Methyl-accepting chemotaxis protein"/>
    <property type="match status" value="1"/>
</dbReference>
<dbReference type="Pfam" id="PF00015">
    <property type="entry name" value="MCPsignal"/>
    <property type="match status" value="1"/>
</dbReference>
<evidence type="ECO:0000256" key="4">
    <source>
        <dbReference type="ARBA" id="ARBA00023224"/>
    </source>
</evidence>
<dbReference type="InterPro" id="IPR029151">
    <property type="entry name" value="Sensor-like_sf"/>
</dbReference>
<dbReference type="PRINTS" id="PR00260">
    <property type="entry name" value="CHEMTRNSDUCR"/>
</dbReference>
<protein>
    <recommendedName>
        <fullName evidence="12">Methyl-accepting chemotaxis protein</fullName>
    </recommendedName>
</protein>
<dbReference type="GO" id="GO:0004888">
    <property type="term" value="F:transmembrane signaling receptor activity"/>
    <property type="evidence" value="ECO:0007669"/>
    <property type="project" value="InterPro"/>
</dbReference>
<keyword evidence="7" id="KW-1133">Transmembrane helix</keyword>
<gene>
    <name evidence="10" type="ORF">KCTCHS21_36910</name>
</gene>
<dbReference type="PROSITE" id="PS50111">
    <property type="entry name" value="CHEMOTAXIS_TRANSDUC_2"/>
    <property type="match status" value="1"/>
</dbReference>
<dbReference type="GO" id="GO:0005886">
    <property type="term" value="C:plasma membrane"/>
    <property type="evidence" value="ECO:0007669"/>
    <property type="project" value="UniProtKB-SubCell"/>
</dbReference>
<evidence type="ECO:0000256" key="2">
    <source>
        <dbReference type="ARBA" id="ARBA00022475"/>
    </source>
</evidence>
<evidence type="ECO:0008006" key="12">
    <source>
        <dbReference type="Google" id="ProtNLM"/>
    </source>
</evidence>
<dbReference type="Pfam" id="PF00672">
    <property type="entry name" value="HAMP"/>
    <property type="match status" value="1"/>
</dbReference>
<dbReference type="PANTHER" id="PTHR32089">
    <property type="entry name" value="METHYL-ACCEPTING CHEMOTAXIS PROTEIN MCPB"/>
    <property type="match status" value="1"/>
</dbReference>
<feature type="domain" description="HAMP" evidence="9">
    <location>
        <begin position="217"/>
        <end position="275"/>
    </location>
</feature>
<evidence type="ECO:0000259" key="9">
    <source>
        <dbReference type="PROSITE" id="PS50885"/>
    </source>
</evidence>
<evidence type="ECO:0000256" key="5">
    <source>
        <dbReference type="ARBA" id="ARBA00029447"/>
    </source>
</evidence>
<name>A0A3T1D879_9BACL</name>
<dbReference type="SUPFAM" id="SSF103190">
    <property type="entry name" value="Sensory domain-like"/>
    <property type="match status" value="1"/>
</dbReference>
<feature type="transmembrane region" description="Helical" evidence="7">
    <location>
        <begin position="197"/>
        <end position="216"/>
    </location>
</feature>
<accession>A0A3T1D879</accession>
<organism evidence="10 11">
    <name type="scientific">Cohnella abietis</name>
    <dbReference type="NCBI Taxonomy" id="2507935"/>
    <lineage>
        <taxon>Bacteria</taxon>
        <taxon>Bacillati</taxon>
        <taxon>Bacillota</taxon>
        <taxon>Bacilli</taxon>
        <taxon>Bacillales</taxon>
        <taxon>Paenibacillaceae</taxon>
        <taxon>Cohnella</taxon>
    </lineage>
</organism>
<evidence type="ECO:0000256" key="6">
    <source>
        <dbReference type="PROSITE-ProRule" id="PRU00284"/>
    </source>
</evidence>
<dbReference type="PROSITE" id="PS50885">
    <property type="entry name" value="HAMP"/>
    <property type="match status" value="1"/>
</dbReference>
<dbReference type="CDD" id="cd06225">
    <property type="entry name" value="HAMP"/>
    <property type="match status" value="1"/>
</dbReference>
<keyword evidence="2" id="KW-1003">Cell membrane</keyword>
<dbReference type="RefSeq" id="WP_130611386.1">
    <property type="nucleotide sequence ID" value="NZ_AP019400.1"/>
</dbReference>
<evidence type="ECO:0000313" key="10">
    <source>
        <dbReference type="EMBL" id="BBI34292.1"/>
    </source>
</evidence>
<evidence type="ECO:0000256" key="7">
    <source>
        <dbReference type="SAM" id="Phobius"/>
    </source>
</evidence>
<keyword evidence="4 6" id="KW-0807">Transducer</keyword>
<keyword evidence="7" id="KW-0812">Transmembrane</keyword>
<keyword evidence="11" id="KW-1185">Reference proteome</keyword>
<sequence>MIKLKNHLAVKLSISILVLLIILSATFIYMQIQNTKKASNETIGNFSIHVAEAYAQRFDLKAYKEFLKDPKENDLYWSIRAELDQFRSQIGALYMYTFMIDDEKKSILLIDGESKESDSASPIGEVSDVPNASISALLSGKSSKTDVIHNPMYGDYISSYVPLRDSDGTIIGMLGIDTDVSVASAIHQKVMKNSIPLFILMGSLTLLVFILIAWFMSRSLRPLRLIVGSAEAIARGDLAEAKTLLLSKNVKSGDEIGQAYSAMNKMLERLGGTLGDVLGNITKTTDDLVHSTEQFSLEVNQLVSLNQQLEQSMTELADGAQHQRIASEDSAKSMEEITHAIQRVSEASADVSNASGEALDTVEHGRSSINGLKEQVSFMSDVVKQTTTSVQALNTYMLEIEPVLKSIASIADLTKLLALNASIEAARAGEHGSGFAVVAGEVRKLAEASSVSTAHITSLLHQIQQESTQIGAWMLKESDEMAKSAELFNQVESLFNHTADRFLIVNGQIQDITAAAQEISAGSEEVAASVEQISQISLVAAEHATAIQSMSANQLKATKRIAETTKQLETRTTGLEEAVLKFKL</sequence>
<proteinExistence type="inferred from homology"/>
<dbReference type="Proteomes" id="UP000289856">
    <property type="component" value="Chromosome"/>
</dbReference>
<comment type="similarity">
    <text evidence="5">Belongs to the methyl-accepting chemotaxis (MCP) protein family.</text>
</comment>
<dbReference type="SMART" id="SM00283">
    <property type="entry name" value="MA"/>
    <property type="match status" value="1"/>
</dbReference>
<evidence type="ECO:0000256" key="1">
    <source>
        <dbReference type="ARBA" id="ARBA00004236"/>
    </source>
</evidence>
<dbReference type="InterPro" id="IPR004089">
    <property type="entry name" value="MCPsignal_dom"/>
</dbReference>
<comment type="subcellular location">
    <subcellularLocation>
        <location evidence="1">Cell membrane</location>
    </subcellularLocation>
</comment>
<dbReference type="InterPro" id="IPR003660">
    <property type="entry name" value="HAMP_dom"/>
</dbReference>
<keyword evidence="3 7" id="KW-0472">Membrane</keyword>
<feature type="transmembrane region" description="Helical" evidence="7">
    <location>
        <begin position="12"/>
        <end position="30"/>
    </location>
</feature>
<dbReference type="SUPFAM" id="SSF58104">
    <property type="entry name" value="Methyl-accepting chemotaxis protein (MCP) signaling domain"/>
    <property type="match status" value="1"/>
</dbReference>
<dbReference type="PANTHER" id="PTHR32089:SF112">
    <property type="entry name" value="LYSOZYME-LIKE PROTEIN-RELATED"/>
    <property type="match status" value="1"/>
</dbReference>
<dbReference type="OrthoDB" id="369835at2"/>
<dbReference type="GO" id="GO:0006935">
    <property type="term" value="P:chemotaxis"/>
    <property type="evidence" value="ECO:0007669"/>
    <property type="project" value="InterPro"/>
</dbReference>
<dbReference type="EMBL" id="AP019400">
    <property type="protein sequence ID" value="BBI34292.1"/>
    <property type="molecule type" value="Genomic_DNA"/>
</dbReference>
<dbReference type="KEGG" id="cohn:KCTCHS21_36910"/>
<feature type="domain" description="Methyl-accepting transducer" evidence="8">
    <location>
        <begin position="298"/>
        <end position="534"/>
    </location>
</feature>
<dbReference type="InterPro" id="IPR004090">
    <property type="entry name" value="Chemotax_Me-accpt_rcpt"/>
</dbReference>
<reference evidence="10 11" key="1">
    <citation type="submission" date="2019-01" db="EMBL/GenBank/DDBJ databases">
        <title>Complete genome sequence of Cohnella hallensis HS21 isolated from Korean fir (Abies koreana) rhizospheric soil.</title>
        <authorList>
            <person name="Jiang L."/>
            <person name="Kang S.W."/>
            <person name="Kim S."/>
            <person name="Jung J."/>
            <person name="Kim C.Y."/>
            <person name="Kim D.H."/>
            <person name="Kim S.W."/>
            <person name="Lee J."/>
        </authorList>
    </citation>
    <scope>NUCLEOTIDE SEQUENCE [LARGE SCALE GENOMIC DNA]</scope>
    <source>
        <strain evidence="10 11">HS21</strain>
    </source>
</reference>
<evidence type="ECO:0000259" key="8">
    <source>
        <dbReference type="PROSITE" id="PS50111"/>
    </source>
</evidence>
<evidence type="ECO:0000313" key="11">
    <source>
        <dbReference type="Proteomes" id="UP000289856"/>
    </source>
</evidence>
<dbReference type="GO" id="GO:0007165">
    <property type="term" value="P:signal transduction"/>
    <property type="evidence" value="ECO:0007669"/>
    <property type="project" value="UniProtKB-KW"/>
</dbReference>
<evidence type="ECO:0000256" key="3">
    <source>
        <dbReference type="ARBA" id="ARBA00023136"/>
    </source>
</evidence>
<dbReference type="AlphaFoldDB" id="A0A3T1D879"/>
<dbReference type="SMART" id="SM00304">
    <property type="entry name" value="HAMP"/>
    <property type="match status" value="1"/>
</dbReference>